<accession>A0ABR2WB38</accession>
<dbReference type="Proteomes" id="UP001479436">
    <property type="component" value="Unassembled WGS sequence"/>
</dbReference>
<dbReference type="SUPFAM" id="SSF47794">
    <property type="entry name" value="Rad51 N-terminal domain-like"/>
    <property type="match status" value="1"/>
</dbReference>
<dbReference type="InterPro" id="IPR011940">
    <property type="entry name" value="Dmc1"/>
</dbReference>
<dbReference type="EMBL" id="JASJQH010006885">
    <property type="protein sequence ID" value="KAK9729100.1"/>
    <property type="molecule type" value="Genomic_DNA"/>
</dbReference>
<dbReference type="InterPro" id="IPR016467">
    <property type="entry name" value="DNA_recomb/repair_RecA-like"/>
</dbReference>
<evidence type="ECO:0000256" key="8">
    <source>
        <dbReference type="ARBA" id="ARBA00023306"/>
    </source>
</evidence>
<evidence type="ECO:0000256" key="7">
    <source>
        <dbReference type="ARBA" id="ARBA00023254"/>
    </source>
</evidence>
<evidence type="ECO:0000256" key="3">
    <source>
        <dbReference type="ARBA" id="ARBA00022741"/>
    </source>
</evidence>
<keyword evidence="6" id="KW-0539">Nucleus</keyword>
<proteinExistence type="inferred from homology"/>
<keyword evidence="5" id="KW-0238">DNA-binding</keyword>
<dbReference type="PIRSF" id="PIRSF005856">
    <property type="entry name" value="Rad51"/>
    <property type="match status" value="1"/>
</dbReference>
<evidence type="ECO:0000256" key="2">
    <source>
        <dbReference type="ARBA" id="ARBA00008897"/>
    </source>
</evidence>
<dbReference type="InterPro" id="IPR020588">
    <property type="entry name" value="RecA_ATP-bd"/>
</dbReference>
<feature type="domain" description="RecA family profile 2" evidence="11">
    <location>
        <begin position="287"/>
        <end position="335"/>
    </location>
</feature>
<dbReference type="InterPro" id="IPR010995">
    <property type="entry name" value="DNA_repair_Rad51/TF_NusA_a-hlx"/>
</dbReference>
<keyword evidence="8" id="KW-0131">Cell cycle</keyword>
<name>A0ABR2WB38_9FUNG</name>
<dbReference type="Gene3D" id="3.40.50.300">
    <property type="entry name" value="P-loop containing nucleotide triphosphate hydrolases"/>
    <property type="match status" value="1"/>
</dbReference>
<evidence type="ECO:0000313" key="12">
    <source>
        <dbReference type="EMBL" id="KAK9729100.1"/>
    </source>
</evidence>
<protein>
    <submittedName>
        <fullName evidence="12">Meiotic recombination protein dmc1</fullName>
    </submittedName>
</protein>
<gene>
    <name evidence="12" type="primary">DMC1_1</name>
    <name evidence="12" type="ORF">K7432_000542</name>
</gene>
<keyword evidence="13" id="KW-1185">Reference proteome</keyword>
<evidence type="ECO:0000256" key="5">
    <source>
        <dbReference type="ARBA" id="ARBA00023125"/>
    </source>
</evidence>
<dbReference type="NCBIfam" id="TIGR02238">
    <property type="entry name" value="recomb_DMC1"/>
    <property type="match status" value="1"/>
</dbReference>
<evidence type="ECO:0000256" key="4">
    <source>
        <dbReference type="ARBA" id="ARBA00022840"/>
    </source>
</evidence>
<organism evidence="12 13">
    <name type="scientific">Basidiobolus ranarum</name>
    <dbReference type="NCBI Taxonomy" id="34480"/>
    <lineage>
        <taxon>Eukaryota</taxon>
        <taxon>Fungi</taxon>
        <taxon>Fungi incertae sedis</taxon>
        <taxon>Zoopagomycota</taxon>
        <taxon>Entomophthoromycotina</taxon>
        <taxon>Basidiobolomycetes</taxon>
        <taxon>Basidiobolales</taxon>
        <taxon>Basidiobolaceae</taxon>
        <taxon>Basidiobolus</taxon>
    </lineage>
</organism>
<comment type="similarity">
    <text evidence="2">Belongs to the RecA family. DMC1 subfamily.</text>
</comment>
<dbReference type="Gene3D" id="1.10.150.20">
    <property type="entry name" value="5' to 3' exonuclease, C-terminal subdomain"/>
    <property type="match status" value="1"/>
</dbReference>
<comment type="caution">
    <text evidence="12">The sequence shown here is derived from an EMBL/GenBank/DDBJ whole genome shotgun (WGS) entry which is preliminary data.</text>
</comment>
<evidence type="ECO:0000256" key="9">
    <source>
        <dbReference type="RuleBase" id="RU003422"/>
    </source>
</evidence>
<dbReference type="InterPro" id="IPR027417">
    <property type="entry name" value="P-loop_NTPase"/>
</dbReference>
<dbReference type="PROSITE" id="PS50162">
    <property type="entry name" value="RECA_2"/>
    <property type="match status" value="1"/>
</dbReference>
<keyword evidence="3 9" id="KW-0547">Nucleotide-binding</keyword>
<evidence type="ECO:0000259" key="10">
    <source>
        <dbReference type="PROSITE" id="PS50162"/>
    </source>
</evidence>
<dbReference type="PANTHER" id="PTHR22942:SF30">
    <property type="entry name" value="MEIOTIC RECOMBINATION PROTEIN DMC1_LIM15 HOMOLOG"/>
    <property type="match status" value="1"/>
</dbReference>
<dbReference type="Pfam" id="PF08423">
    <property type="entry name" value="Rad51"/>
    <property type="match status" value="2"/>
</dbReference>
<reference evidence="12 13" key="1">
    <citation type="submission" date="2023-04" db="EMBL/GenBank/DDBJ databases">
        <title>Genome of Basidiobolus ranarum AG-B5.</title>
        <authorList>
            <person name="Stajich J.E."/>
            <person name="Carter-House D."/>
            <person name="Gryganskyi A."/>
        </authorList>
    </citation>
    <scope>NUCLEOTIDE SEQUENCE [LARGE SCALE GENOMIC DNA]</scope>
    <source>
        <strain evidence="12 13">AG-B5</strain>
    </source>
</reference>
<evidence type="ECO:0000313" key="13">
    <source>
        <dbReference type="Proteomes" id="UP001479436"/>
    </source>
</evidence>
<dbReference type="PANTHER" id="PTHR22942">
    <property type="entry name" value="RECA/RAD51/RADA DNA STRAND-PAIRING FAMILY MEMBER"/>
    <property type="match status" value="1"/>
</dbReference>
<dbReference type="PROSITE" id="PS50163">
    <property type="entry name" value="RECA_3"/>
    <property type="match status" value="1"/>
</dbReference>
<dbReference type="SUPFAM" id="SSF52540">
    <property type="entry name" value="P-loop containing nucleoside triphosphate hydrolases"/>
    <property type="match status" value="1"/>
</dbReference>
<keyword evidence="4 9" id="KW-0067">ATP-binding</keyword>
<sequence length="338" mass="37358">MSEQVVQDADEILEEEEEIFFVDIDELQKQGINAGDIQNVCFEAIQMTTRKNLCKIKGLSEAKVDKIKEAANKITACGFISATEYFIQRQQVVKVTTGSEELDKLIGGGIQTMAITEVYGEFRTGKTQLAHTLCVSCQLPVSMGGGNGKAAYVDTEGTFRPDRIKAIAERFSIDPETVLDNVIFARAYNSEHQMDLITELTARFAEERGVFRILVMEIITCDEGSDANINQVIDSIMALFRTDYCGRGELSERQQKLNIMLSRLLKISEEYNVAVFLTNQVSADPGAMSFAPDKKPIGGHILAHASTTRLSLRKGRGEQRIAKIADSPDMPEAEAGKD</sequence>
<evidence type="ECO:0000259" key="11">
    <source>
        <dbReference type="PROSITE" id="PS50163"/>
    </source>
</evidence>
<evidence type="ECO:0000256" key="1">
    <source>
        <dbReference type="ARBA" id="ARBA00004123"/>
    </source>
</evidence>
<comment type="subcellular location">
    <subcellularLocation>
        <location evidence="1">Nucleus</location>
    </subcellularLocation>
</comment>
<evidence type="ECO:0000256" key="6">
    <source>
        <dbReference type="ARBA" id="ARBA00023242"/>
    </source>
</evidence>
<dbReference type="InterPro" id="IPR013632">
    <property type="entry name" value="Rad51_C"/>
</dbReference>
<keyword evidence="7" id="KW-0469">Meiosis</keyword>
<dbReference type="NCBIfam" id="NF003301">
    <property type="entry name" value="PRK04301.1"/>
    <property type="match status" value="1"/>
</dbReference>
<feature type="domain" description="RecA family profile 1" evidence="10">
    <location>
        <begin position="91"/>
        <end position="281"/>
    </location>
</feature>
<dbReference type="InterPro" id="IPR020587">
    <property type="entry name" value="RecA_monomer-monomer_interface"/>
</dbReference>